<sequence>TARLGSQITVLTLKKEYQQLKRCLRLSIGFQLDEKDDKVIKHFIEHLSGASTAARPKSVAHAPDAENIRYYMWNCHERVYKHPRCMIQLSFWLHIAAIWGLRTGETTESSSHRGSNESIHYGDITLSLVPWNGNLRYQLKIALRNRKFNRGHEGKVKIITLREHENPAERSKCPIRWFLSLALADEVFADGLELKDFERRWVHSSAGSRVFQIKECKKNTPIFRKL</sequence>
<gene>
    <name evidence="1" type="ORF">BU24DRAFT_319010</name>
</gene>
<dbReference type="EMBL" id="ML978076">
    <property type="protein sequence ID" value="KAF2010522.1"/>
    <property type="molecule type" value="Genomic_DNA"/>
</dbReference>
<evidence type="ECO:0000313" key="2">
    <source>
        <dbReference type="Proteomes" id="UP000799778"/>
    </source>
</evidence>
<dbReference type="AlphaFoldDB" id="A0A6A5XC02"/>
<dbReference type="OrthoDB" id="3943630at2759"/>
<reference evidence="1" key="1">
    <citation type="journal article" date="2020" name="Stud. Mycol.">
        <title>101 Dothideomycetes genomes: a test case for predicting lifestyles and emergence of pathogens.</title>
        <authorList>
            <person name="Haridas S."/>
            <person name="Albert R."/>
            <person name="Binder M."/>
            <person name="Bloem J."/>
            <person name="Labutti K."/>
            <person name="Salamov A."/>
            <person name="Andreopoulos B."/>
            <person name="Baker S."/>
            <person name="Barry K."/>
            <person name="Bills G."/>
            <person name="Bluhm B."/>
            <person name="Cannon C."/>
            <person name="Castanera R."/>
            <person name="Culley D."/>
            <person name="Daum C."/>
            <person name="Ezra D."/>
            <person name="Gonzalez J."/>
            <person name="Henrissat B."/>
            <person name="Kuo A."/>
            <person name="Liang C."/>
            <person name="Lipzen A."/>
            <person name="Lutzoni F."/>
            <person name="Magnuson J."/>
            <person name="Mondo S."/>
            <person name="Nolan M."/>
            <person name="Ohm R."/>
            <person name="Pangilinan J."/>
            <person name="Park H.-J."/>
            <person name="Ramirez L."/>
            <person name="Alfaro M."/>
            <person name="Sun H."/>
            <person name="Tritt A."/>
            <person name="Yoshinaga Y."/>
            <person name="Zwiers L.-H."/>
            <person name="Turgeon B."/>
            <person name="Goodwin S."/>
            <person name="Spatafora J."/>
            <person name="Crous P."/>
            <person name="Grigoriev I."/>
        </authorList>
    </citation>
    <scope>NUCLEOTIDE SEQUENCE</scope>
    <source>
        <strain evidence="1">CBS 175.79</strain>
    </source>
</reference>
<evidence type="ECO:0000313" key="1">
    <source>
        <dbReference type="EMBL" id="KAF2010522.1"/>
    </source>
</evidence>
<feature type="non-terminal residue" evidence="1">
    <location>
        <position position="226"/>
    </location>
</feature>
<dbReference type="PANTHER" id="PTHR37535:SF4">
    <property type="entry name" value="FLUG DOMAIN-CONTAINING PROTEIN"/>
    <property type="match status" value="1"/>
</dbReference>
<organism evidence="1 2">
    <name type="scientific">Aaosphaeria arxii CBS 175.79</name>
    <dbReference type="NCBI Taxonomy" id="1450172"/>
    <lineage>
        <taxon>Eukaryota</taxon>
        <taxon>Fungi</taxon>
        <taxon>Dikarya</taxon>
        <taxon>Ascomycota</taxon>
        <taxon>Pezizomycotina</taxon>
        <taxon>Dothideomycetes</taxon>
        <taxon>Pleosporomycetidae</taxon>
        <taxon>Pleosporales</taxon>
        <taxon>Pleosporales incertae sedis</taxon>
        <taxon>Aaosphaeria</taxon>
    </lineage>
</organism>
<feature type="non-terminal residue" evidence="1">
    <location>
        <position position="1"/>
    </location>
</feature>
<dbReference type="PANTHER" id="PTHR37535">
    <property type="entry name" value="FLUG DOMAIN PROTEIN"/>
    <property type="match status" value="1"/>
</dbReference>
<keyword evidence="2" id="KW-1185">Reference proteome</keyword>
<dbReference type="Pfam" id="PF11917">
    <property type="entry name" value="DUF3435"/>
    <property type="match status" value="1"/>
</dbReference>
<dbReference type="Proteomes" id="UP000799778">
    <property type="component" value="Unassembled WGS sequence"/>
</dbReference>
<dbReference type="InterPro" id="IPR021842">
    <property type="entry name" value="DUF3435"/>
</dbReference>
<name>A0A6A5XC02_9PLEO</name>
<dbReference type="RefSeq" id="XP_033378861.1">
    <property type="nucleotide sequence ID" value="XM_033522907.1"/>
</dbReference>
<protein>
    <submittedName>
        <fullName evidence="1">Uncharacterized protein</fullName>
    </submittedName>
</protein>
<dbReference type="GeneID" id="54280304"/>
<proteinExistence type="predicted"/>
<accession>A0A6A5XC02</accession>